<sequence>MDQNRRFSDEVYQVENGNLVVGDRINRNENYIVINTIDTDKNIIGTETKPKKNSTQAMVVAEIKDEFKKLNHDELKKVPGFPDSVITKNLTIAYAGTNSLKDWHTNLEEIGRSNKHSNGAFASALNYAREIEKQYPKSDGYTISTTGHSLGGAKALFVAVINGYDSVTYGAAGPGLAQALFDNHNGTLINIYDTSDVVTSGLFTGGK</sequence>
<dbReference type="Pfam" id="PF26363">
    <property type="entry name" value="Phospholipase-like"/>
    <property type="match status" value="1"/>
</dbReference>
<dbReference type="Proteomes" id="UP000189299">
    <property type="component" value="Unassembled WGS sequence"/>
</dbReference>
<dbReference type="InterPro" id="IPR029058">
    <property type="entry name" value="AB_hydrolase_fold"/>
</dbReference>
<feature type="non-terminal residue" evidence="1">
    <location>
        <position position="207"/>
    </location>
</feature>
<proteinExistence type="predicted"/>
<name>A0A1V2UDV2_ENTMU</name>
<evidence type="ECO:0000313" key="1">
    <source>
        <dbReference type="EMBL" id="ONN41498.1"/>
    </source>
</evidence>
<dbReference type="SUPFAM" id="SSF53474">
    <property type="entry name" value="alpha/beta-Hydrolases"/>
    <property type="match status" value="1"/>
</dbReference>
<dbReference type="RefSeq" id="WP_143352732.1">
    <property type="nucleotide sequence ID" value="NZ_CABMMO010000014.1"/>
</dbReference>
<comment type="caution">
    <text evidence="1">The sequence shown here is derived from an EMBL/GenBank/DDBJ whole genome shotgun (WGS) entry which is preliminary data.</text>
</comment>
<dbReference type="GO" id="GO:0006629">
    <property type="term" value="P:lipid metabolic process"/>
    <property type="evidence" value="ECO:0007669"/>
    <property type="project" value="InterPro"/>
</dbReference>
<accession>A0A1V2UDV2</accession>
<dbReference type="AlphaFoldDB" id="A0A1V2UDV2"/>
<gene>
    <name evidence="1" type="ORF">BTN92_13055</name>
</gene>
<reference evidence="1 2" key="1">
    <citation type="submission" date="2016-12" db="EMBL/GenBank/DDBJ databases">
        <authorList>
            <person name="Song W.-J."/>
            <person name="Kurnit D.M."/>
        </authorList>
    </citation>
    <scope>NUCLEOTIDE SEQUENCE [LARGE SCALE GENOMIC DNA]</scope>
    <source>
        <strain evidence="1 2">CGB1038-1_S1</strain>
    </source>
</reference>
<dbReference type="OrthoDB" id="2207909at2"/>
<dbReference type="Gene3D" id="3.40.50.1820">
    <property type="entry name" value="alpha/beta hydrolase"/>
    <property type="match status" value="1"/>
</dbReference>
<organism evidence="1 2">
    <name type="scientific">Enterococcus mundtii</name>
    <dbReference type="NCBI Taxonomy" id="53346"/>
    <lineage>
        <taxon>Bacteria</taxon>
        <taxon>Bacillati</taxon>
        <taxon>Bacillota</taxon>
        <taxon>Bacilli</taxon>
        <taxon>Lactobacillales</taxon>
        <taxon>Enterococcaceae</taxon>
        <taxon>Enterococcus</taxon>
    </lineage>
</organism>
<protein>
    <submittedName>
        <fullName evidence="1">Triacylglycerol lipase</fullName>
    </submittedName>
</protein>
<evidence type="ECO:0000313" key="2">
    <source>
        <dbReference type="Proteomes" id="UP000189299"/>
    </source>
</evidence>
<dbReference type="EMBL" id="MSTR01000014">
    <property type="protein sequence ID" value="ONN41498.1"/>
    <property type="molecule type" value="Genomic_DNA"/>
</dbReference>